<accession>A0A0G0ID28</accession>
<sequence length="119" mass="13641">MIQFFKKITLFLGYFFVTMMIATAFVDSELAGRLAVQAMVRMVGVYIFSEISWRVRKQKALLKIDIFIGLFATLVFGVLVGGGMDSISSNLMLGLWAASWLFLYNFYILDRFWGIKRAK</sequence>
<reference evidence="2 3" key="1">
    <citation type="journal article" date="2015" name="Nature">
        <title>rRNA introns, odd ribosomes, and small enigmatic genomes across a large radiation of phyla.</title>
        <authorList>
            <person name="Brown C.T."/>
            <person name="Hug L.A."/>
            <person name="Thomas B.C."/>
            <person name="Sharon I."/>
            <person name="Castelle C.J."/>
            <person name="Singh A."/>
            <person name="Wilkins M.J."/>
            <person name="Williams K.H."/>
            <person name="Banfield J.F."/>
        </authorList>
    </citation>
    <scope>NUCLEOTIDE SEQUENCE [LARGE SCALE GENOMIC DNA]</scope>
</reference>
<organism evidence="2 3">
    <name type="scientific">Candidatus Shapirobacteria bacterium GW2011_GWE1_38_10</name>
    <dbReference type="NCBI Taxonomy" id="1618488"/>
    <lineage>
        <taxon>Bacteria</taxon>
        <taxon>Candidatus Shapironibacteriota</taxon>
    </lineage>
</organism>
<feature type="transmembrane region" description="Helical" evidence="1">
    <location>
        <begin position="7"/>
        <end position="25"/>
    </location>
</feature>
<comment type="caution">
    <text evidence="2">The sequence shown here is derived from an EMBL/GenBank/DDBJ whole genome shotgun (WGS) entry which is preliminary data.</text>
</comment>
<keyword evidence="1" id="KW-1133">Transmembrane helix</keyword>
<evidence type="ECO:0000313" key="3">
    <source>
        <dbReference type="Proteomes" id="UP000034231"/>
    </source>
</evidence>
<keyword evidence="1" id="KW-0472">Membrane</keyword>
<proteinExistence type="predicted"/>
<keyword evidence="1" id="KW-0812">Transmembrane</keyword>
<evidence type="ECO:0000256" key="1">
    <source>
        <dbReference type="SAM" id="Phobius"/>
    </source>
</evidence>
<name>A0A0G0ID28_9BACT</name>
<dbReference type="EMBL" id="LBTX01000022">
    <property type="protein sequence ID" value="KKQ48880.1"/>
    <property type="molecule type" value="Genomic_DNA"/>
</dbReference>
<dbReference type="AlphaFoldDB" id="A0A0G0ID28"/>
<gene>
    <name evidence="2" type="ORF">US68_C0022G0010</name>
</gene>
<feature type="transmembrane region" description="Helical" evidence="1">
    <location>
        <begin position="60"/>
        <end position="79"/>
    </location>
</feature>
<evidence type="ECO:0000313" key="2">
    <source>
        <dbReference type="EMBL" id="KKQ48880.1"/>
    </source>
</evidence>
<feature type="transmembrane region" description="Helical" evidence="1">
    <location>
        <begin position="91"/>
        <end position="109"/>
    </location>
</feature>
<protein>
    <submittedName>
        <fullName evidence="2">Uncharacterized protein</fullName>
    </submittedName>
</protein>
<feature type="transmembrane region" description="Helical" evidence="1">
    <location>
        <begin position="31"/>
        <end position="48"/>
    </location>
</feature>
<dbReference type="Proteomes" id="UP000034231">
    <property type="component" value="Unassembled WGS sequence"/>
</dbReference>